<feature type="coiled-coil region" evidence="1">
    <location>
        <begin position="1004"/>
        <end position="1052"/>
    </location>
</feature>
<feature type="compositionally biased region" description="Acidic residues" evidence="2">
    <location>
        <begin position="335"/>
        <end position="350"/>
    </location>
</feature>
<keyword evidence="5" id="KW-1185">Reference proteome</keyword>
<reference evidence="4 5" key="1">
    <citation type="submission" date="2009-03" db="EMBL/GenBank/DDBJ databases">
        <authorList>
            <person name="Warren W."/>
            <person name="Ye L."/>
            <person name="Minx P."/>
            <person name="Worley K."/>
            <person name="Gibbs R."/>
            <person name="Wilson R.K."/>
        </authorList>
    </citation>
    <scope>NUCLEOTIDE SEQUENCE [LARGE SCALE GENOMIC DNA]</scope>
</reference>
<feature type="coiled-coil region" evidence="1">
    <location>
        <begin position="1179"/>
        <end position="1289"/>
    </location>
</feature>
<evidence type="ECO:0000256" key="3">
    <source>
        <dbReference type="SAM" id="Phobius"/>
    </source>
</evidence>
<sequence length="1467" mass="166322">MTISRAHFEWATVGAWLAAHQVWDRKGRQNGGGGGLRALRLGGAIGGPLLRGSLALAGGRRVRGKRRGQGPALAHLSGPQAAKGPPGGAGRDLRPESAPAARWGRRPGGGGRGARVRAFGGNSPTLPFAVPIAEHDRALTPGAEGPRVQQTPRDPPPEPGDLTPPSWDSLKPESSRRCPGPAAPGAPSGRALGGIWGRAHPPAPPQHPLGAPGCWEGFRAAAGSGGRCQEARPGPAPSPALPPPCAPGSRSPGSRLRLLLWEAAAAAGAVMEAGAGTSAGAAGWSCQGPGPTVTTLGSYEASEGCERKKGQRWGSLERRGMQAMEGEVLLPALYEEEEEEEEEEVEEEEEQVQKGGSVGSLSVNKHRGLSLTETELEELRAQVLQLVAELEETRELAGQHEDDSLELQGLLEDERLASAQQAEVFTKQIQQLQGELRSLREEISLLEHEKESELKEIEQELHLAQAEIQNLRQAAEDSATEHESDIASLQEDLCRLQNELEDMERIRGDYEMEIASLRAEMEMKSSETSNSLSLSDFSGLQEELEQLRERYHFLNEEYRALQQSNSSLTGQLADLESERTQRATERWLESQPLRSMTSVESQTSEMDFLEPDPEMQLLRQQLWDAEEQMHDMKEKCQELCCELQELQHHRQVSEEEQRRLQRELKCAQNEVLRFQTSHSVTQNEELKSRLCTLQKKYDTSQDEQNELLKAQLQLQAELRQLKVMKSTLVENQSEKELLCRLQKLQLQHQNVTFEKEKLLERQQQLQEELQCHEAELQHLRDMAASFKDSKEKNTKTHAQFQEMKQLYQASKDELERQKHMYDQLEQDLLLCRLELKELKASQPIPEDKGKCTNKCDTLLSRLTELQEKYKASQKEIGQLQMEQCELLEDQRRLQEEQGQLQEELHRLTLPLPKSGLLLKSQELLTKLEDLWELQLLYQGMQEEQKKLIQNQDFVLKEQLELYEELQHFKESHFQEVLENPDDSKLAKSSKCDRNKQSKLLMEQMQTLQVLYEASQAEQELLQQEQRRLLEERKRLQTDLQLCLEEMQLLQVQSPSIKMSLESYRKSYGSSMPPSNENCHDSHSTIDDNESYCKSYTSTQTRDESLLKSYDSSTSASETYEKSYCTTSNSSITYEKSYGSTSSFDTFHKSSVSSCTDDEPAEPEDTEHFEEMVAKVLIKLQAVQAMYQISQEEHSQLQEQMEKLLAKQKDLKEEMDACEKEFKECMEGLEKPVAPQNDQNEIKDLQTKLRELQLQYQASMDEQGRLLAVQEQLEGQLQCCQEELRQLREKRPSTFKAQGKNANKNMNKNANGVKTKKVTKLCSDTSKSDFETRKSLEVVLYYKASQMKLDGLAKEEEKREEMEEEKEKEVKEETKEPCGDELAAEPEDPGEAKSTEDQEENKEDNEDEEDDINSSLESPKENNPLRLSESKKNMFGLWKPMVFLAIAAVALYVLPNMRQQESEFCLME</sequence>
<feature type="coiled-coil region" evidence="1">
    <location>
        <begin position="615"/>
        <end position="882"/>
    </location>
</feature>
<evidence type="ECO:0000256" key="1">
    <source>
        <dbReference type="SAM" id="Coils"/>
    </source>
</evidence>
<keyword evidence="3" id="KW-0812">Transmembrane</keyword>
<keyword evidence="3" id="KW-0472">Membrane</keyword>
<dbReference type="OMA" id="AMEXELR"/>
<feature type="compositionally biased region" description="Pro residues" evidence="2">
    <location>
        <begin position="234"/>
        <end position="246"/>
    </location>
</feature>
<protein>
    <submittedName>
        <fullName evidence="4">Coiled-coil domain containing 136</fullName>
    </submittedName>
</protein>
<feature type="compositionally biased region" description="Low complexity" evidence="2">
    <location>
        <begin position="179"/>
        <end position="190"/>
    </location>
</feature>
<dbReference type="PANTHER" id="PTHR15715:SF26">
    <property type="entry name" value="COILED-COIL DOMAIN-CONTAINING PROTEIN 136"/>
    <property type="match status" value="1"/>
</dbReference>
<keyword evidence="1" id="KW-0175">Coiled coil</keyword>
<feature type="coiled-coil region" evidence="1">
    <location>
        <begin position="422"/>
        <end position="578"/>
    </location>
</feature>
<feature type="transmembrane region" description="Helical" evidence="3">
    <location>
        <begin position="1434"/>
        <end position="1453"/>
    </location>
</feature>
<dbReference type="Gene3D" id="1.10.287.1490">
    <property type="match status" value="1"/>
</dbReference>
<dbReference type="GO" id="GO:0007338">
    <property type="term" value="P:single fertilization"/>
    <property type="evidence" value="ECO:0007669"/>
    <property type="project" value="TreeGrafter"/>
</dbReference>
<feature type="region of interest" description="Disordered" evidence="2">
    <location>
        <begin position="60"/>
        <end position="122"/>
    </location>
</feature>
<evidence type="ECO:0000313" key="4">
    <source>
        <dbReference type="Ensembl" id="ENSCJAP00000088921.1"/>
    </source>
</evidence>
<feature type="compositionally biased region" description="Acidic residues" evidence="2">
    <location>
        <begin position="1396"/>
        <end position="1411"/>
    </location>
</feature>
<feature type="compositionally biased region" description="Basic and acidic residues" evidence="2">
    <location>
        <begin position="1350"/>
        <end position="1377"/>
    </location>
</feature>
<proteinExistence type="predicted"/>
<feature type="region of interest" description="Disordered" evidence="2">
    <location>
        <begin position="1349"/>
        <end position="1425"/>
    </location>
</feature>
<feature type="region of interest" description="Disordered" evidence="2">
    <location>
        <begin position="335"/>
        <end position="365"/>
    </location>
</feature>
<dbReference type="GO" id="GO:0001675">
    <property type="term" value="P:acrosome assembly"/>
    <property type="evidence" value="ECO:0007669"/>
    <property type="project" value="TreeGrafter"/>
</dbReference>
<organism evidence="4 5">
    <name type="scientific">Callithrix jacchus</name>
    <name type="common">White-tufted-ear marmoset</name>
    <name type="synonym">Simia Jacchus</name>
    <dbReference type="NCBI Taxonomy" id="9483"/>
    <lineage>
        <taxon>Eukaryota</taxon>
        <taxon>Metazoa</taxon>
        <taxon>Chordata</taxon>
        <taxon>Craniata</taxon>
        <taxon>Vertebrata</taxon>
        <taxon>Euteleostomi</taxon>
        <taxon>Mammalia</taxon>
        <taxon>Eutheria</taxon>
        <taxon>Euarchontoglires</taxon>
        <taxon>Primates</taxon>
        <taxon>Haplorrhini</taxon>
        <taxon>Platyrrhini</taxon>
        <taxon>Cebidae</taxon>
        <taxon>Callitrichinae</taxon>
        <taxon>Callithrix</taxon>
        <taxon>Callithrix</taxon>
    </lineage>
</organism>
<accession>A0A8I3WQU7</accession>
<gene>
    <name evidence="4" type="primary">CCDC136</name>
</gene>
<evidence type="ECO:0000256" key="2">
    <source>
        <dbReference type="SAM" id="MobiDB-lite"/>
    </source>
</evidence>
<dbReference type="InterPro" id="IPR051176">
    <property type="entry name" value="Cent_Immune-Sig_Mod"/>
</dbReference>
<dbReference type="GeneTree" id="ENSGT00940000159122"/>
<dbReference type="GO" id="GO:0002080">
    <property type="term" value="C:acrosomal membrane"/>
    <property type="evidence" value="ECO:0007669"/>
    <property type="project" value="TreeGrafter"/>
</dbReference>
<feature type="region of interest" description="Disordered" evidence="2">
    <location>
        <begin position="139"/>
        <end position="250"/>
    </location>
</feature>
<dbReference type="PANTHER" id="PTHR15715">
    <property type="entry name" value="CENTROSOMAL PROTEIN OF 170 KDA"/>
    <property type="match status" value="1"/>
</dbReference>
<evidence type="ECO:0000313" key="5">
    <source>
        <dbReference type="Proteomes" id="UP000008225"/>
    </source>
</evidence>
<name>A0A8I3WQU7_CALJA</name>
<dbReference type="Ensembl" id="ENSCJAT00000148243.1">
    <property type="protein sequence ID" value="ENSCJAP00000088921.1"/>
    <property type="gene ID" value="ENSCJAG00000017866.5"/>
</dbReference>
<reference evidence="4" key="3">
    <citation type="submission" date="2025-09" db="UniProtKB">
        <authorList>
            <consortium name="Ensembl"/>
        </authorList>
    </citation>
    <scope>IDENTIFICATION</scope>
</reference>
<dbReference type="Proteomes" id="UP000008225">
    <property type="component" value="Chromosome 8"/>
</dbReference>
<keyword evidence="3" id="KW-1133">Transmembrane helix</keyword>
<reference evidence="4" key="2">
    <citation type="submission" date="2025-08" db="UniProtKB">
        <authorList>
            <consortium name="Ensembl"/>
        </authorList>
    </citation>
    <scope>IDENTIFICATION</scope>
</reference>